<dbReference type="PANTHER" id="PTHR30528:SF0">
    <property type="entry name" value="CYTOPLASMIC PROTEIN"/>
    <property type="match status" value="1"/>
</dbReference>
<accession>A0A5J6V2C1</accession>
<dbReference type="OrthoDB" id="9787207at2"/>
<dbReference type="Pfam" id="PF06224">
    <property type="entry name" value="AlkZ-like"/>
    <property type="match status" value="1"/>
</dbReference>
<evidence type="ECO:0000313" key="1">
    <source>
        <dbReference type="EMBL" id="QFG68019.1"/>
    </source>
</evidence>
<evidence type="ECO:0000313" key="2">
    <source>
        <dbReference type="Proteomes" id="UP000326546"/>
    </source>
</evidence>
<gene>
    <name evidence="1" type="ORF">FY030_04165</name>
</gene>
<keyword evidence="2" id="KW-1185">Reference proteome</keyword>
<protein>
    <submittedName>
        <fullName evidence="1">Winged helix-turn-helix domain-containing protein</fullName>
    </submittedName>
</protein>
<sequence length="410" mass="45498">MTSSSPRPRTVRTIPVEQARRIALAAQGFGRPRPASPGTRALGRVVDQLQVVQIDSVNVLTRAQYLPFFSRLGPYDTALLDRMRDGRGPRSRGGRSLVEYWAHEASLIPPSTWPYLGFRMLQARSGDGDLSLRQAHPGLPEAVVEVVRGHGPLTAREVEAHLPHGAGKGREHWGWNWSAVKRCLEHLFRAGQLTSAGRSSQFERRYAVPDQVLPPEVLARAPGSPEAPERLESVTHLLRLAVRAHGIGTQRDLADYFRVRGPVVDQALERLVSSGEVEPVSVPGWRRTAYLDPAARRPRAVPGSALLSPFDSLVWQRDRVEDLWGFRYRIEIYVPAPLREHGYYVLPFLHDERLVGRVDLKADRAAGVLRVQSLHWEVGADVTRAGPALVAELEAMAGWLGLGRVDLPAP</sequence>
<organism evidence="1 2">
    <name type="scientific">Ornithinimicrobium pratense</name>
    <dbReference type="NCBI Taxonomy" id="2593973"/>
    <lineage>
        <taxon>Bacteria</taxon>
        <taxon>Bacillati</taxon>
        <taxon>Actinomycetota</taxon>
        <taxon>Actinomycetes</taxon>
        <taxon>Micrococcales</taxon>
        <taxon>Ornithinimicrobiaceae</taxon>
        <taxon>Ornithinimicrobium</taxon>
    </lineage>
</organism>
<dbReference type="PANTHER" id="PTHR30528">
    <property type="entry name" value="CYTOPLASMIC PROTEIN"/>
    <property type="match status" value="1"/>
</dbReference>
<dbReference type="RefSeq" id="WP_158060410.1">
    <property type="nucleotide sequence ID" value="NZ_CP044427.1"/>
</dbReference>
<reference evidence="1 2" key="1">
    <citation type="submission" date="2019-09" db="EMBL/GenBank/DDBJ databases">
        <title>Serinicoccus pratensis sp. nov., isolated from meadow soil.</title>
        <authorList>
            <person name="Zhang W."/>
        </authorList>
    </citation>
    <scope>NUCLEOTIDE SEQUENCE [LARGE SCALE GENOMIC DNA]</scope>
    <source>
        <strain evidence="1 2">W204</strain>
    </source>
</reference>
<proteinExistence type="predicted"/>
<dbReference type="AlphaFoldDB" id="A0A5J6V2C1"/>
<dbReference type="Proteomes" id="UP000326546">
    <property type="component" value="Chromosome"/>
</dbReference>
<dbReference type="InterPro" id="IPR009351">
    <property type="entry name" value="AlkZ-like"/>
</dbReference>
<dbReference type="KEGG" id="serw:FY030_04165"/>
<name>A0A5J6V2C1_9MICO</name>
<dbReference type="EMBL" id="CP044427">
    <property type="protein sequence ID" value="QFG68019.1"/>
    <property type="molecule type" value="Genomic_DNA"/>
</dbReference>